<accession>A0A6A1QA25</accession>
<proteinExistence type="predicted"/>
<gene>
    <name evidence="2" type="ORF">E2I00_014469</name>
</gene>
<dbReference type="PANTHER" id="PTHR13633">
    <property type="entry name" value="MITOCHONDRIAL TRANSCRIPTION RESCUE FACTOR 1"/>
    <property type="match status" value="1"/>
</dbReference>
<reference evidence="2 3" key="1">
    <citation type="journal article" date="2019" name="PLoS ONE">
        <title>Genomic analyses reveal an absence of contemporary introgressive admixture between fin whales and blue whales, despite known hybrids.</title>
        <authorList>
            <person name="Westbury M.V."/>
            <person name="Petersen B."/>
            <person name="Lorenzen E.D."/>
        </authorList>
    </citation>
    <scope>NUCLEOTIDE SEQUENCE [LARGE SCALE GENOMIC DNA]</scope>
    <source>
        <strain evidence="2">FinWhale-01</strain>
    </source>
</reference>
<name>A0A6A1QA25_BALPH</name>
<dbReference type="PANTHER" id="PTHR13633:SF3">
    <property type="entry name" value="MITOCHONDRIAL TRANSCRIPTION RESCUE FACTOR 1"/>
    <property type="match status" value="1"/>
</dbReference>
<evidence type="ECO:0000313" key="2">
    <source>
        <dbReference type="EMBL" id="KAB0405372.1"/>
    </source>
</evidence>
<dbReference type="GO" id="GO:0003723">
    <property type="term" value="F:RNA binding"/>
    <property type="evidence" value="ECO:0007669"/>
    <property type="project" value="TreeGrafter"/>
</dbReference>
<dbReference type="Proteomes" id="UP000437017">
    <property type="component" value="Unassembled WGS sequence"/>
</dbReference>
<dbReference type="GO" id="GO:0005739">
    <property type="term" value="C:mitochondrion"/>
    <property type="evidence" value="ECO:0007669"/>
    <property type="project" value="TreeGrafter"/>
</dbReference>
<organism evidence="2 3">
    <name type="scientific">Balaenoptera physalus</name>
    <name type="common">Fin whale</name>
    <name type="synonym">Balaena physalus</name>
    <dbReference type="NCBI Taxonomy" id="9770"/>
    <lineage>
        <taxon>Eukaryota</taxon>
        <taxon>Metazoa</taxon>
        <taxon>Chordata</taxon>
        <taxon>Craniata</taxon>
        <taxon>Vertebrata</taxon>
        <taxon>Euteleostomi</taxon>
        <taxon>Mammalia</taxon>
        <taxon>Eutheria</taxon>
        <taxon>Laurasiatheria</taxon>
        <taxon>Artiodactyla</taxon>
        <taxon>Whippomorpha</taxon>
        <taxon>Cetacea</taxon>
        <taxon>Mysticeti</taxon>
        <taxon>Balaenopteridae</taxon>
        <taxon>Balaenoptera</taxon>
    </lineage>
</organism>
<evidence type="ECO:0000256" key="1">
    <source>
        <dbReference type="SAM" id="MobiDB-lite"/>
    </source>
</evidence>
<dbReference type="EMBL" id="SGJD01000389">
    <property type="protein sequence ID" value="KAB0405372.1"/>
    <property type="molecule type" value="Genomic_DNA"/>
</dbReference>
<sequence>MFPFSIRLRSSVSSKKPTTKTLQQVEDEGDPDEESERHELSEQEEEPEDDPTAVRDYEDLDRAVQSFRYDVILKTGLDSGRK</sequence>
<feature type="compositionally biased region" description="Low complexity" evidence="1">
    <location>
        <begin position="10"/>
        <end position="21"/>
    </location>
</feature>
<evidence type="ECO:0000313" key="3">
    <source>
        <dbReference type="Proteomes" id="UP000437017"/>
    </source>
</evidence>
<comment type="caution">
    <text evidence="2">The sequence shown here is derived from an EMBL/GenBank/DDBJ whole genome shotgun (WGS) entry which is preliminary data.</text>
</comment>
<feature type="compositionally biased region" description="Acidic residues" evidence="1">
    <location>
        <begin position="42"/>
        <end position="51"/>
    </location>
</feature>
<dbReference type="AlphaFoldDB" id="A0A6A1QA25"/>
<keyword evidence="3" id="KW-1185">Reference proteome</keyword>
<dbReference type="GO" id="GO:1903108">
    <property type="term" value="P:regulation of mitochondrial transcription"/>
    <property type="evidence" value="ECO:0007669"/>
    <property type="project" value="TreeGrafter"/>
</dbReference>
<feature type="compositionally biased region" description="Acidic residues" evidence="1">
    <location>
        <begin position="25"/>
        <end position="34"/>
    </location>
</feature>
<protein>
    <submittedName>
        <fullName evidence="2">Uncharacterized protein</fullName>
    </submittedName>
</protein>
<feature type="region of interest" description="Disordered" evidence="1">
    <location>
        <begin position="1"/>
        <end position="59"/>
    </location>
</feature>
<dbReference type="OrthoDB" id="4150at2759"/>